<evidence type="ECO:0000256" key="3">
    <source>
        <dbReference type="ARBA" id="ARBA00022801"/>
    </source>
</evidence>
<dbReference type="Proteomes" id="UP000008291">
    <property type="component" value="Chromosome"/>
</dbReference>
<dbReference type="HOGENOM" id="CLU_016043_8_3_4"/>
<comment type="similarity">
    <text evidence="1">Belongs to the peptidase C40 family.</text>
</comment>
<evidence type="ECO:0000256" key="5">
    <source>
        <dbReference type="SAM" id="SignalP"/>
    </source>
</evidence>
<dbReference type="SUPFAM" id="SSF54001">
    <property type="entry name" value="Cysteine proteinases"/>
    <property type="match status" value="1"/>
</dbReference>
<dbReference type="EMBL" id="CP000116">
    <property type="protein sequence ID" value="AAZ96945.1"/>
    <property type="molecule type" value="Genomic_DNA"/>
</dbReference>
<dbReference type="AlphaFoldDB" id="Q3SK49"/>
<dbReference type="KEGG" id="tbd:Tbd_0992"/>
<dbReference type="GO" id="GO:0006508">
    <property type="term" value="P:proteolysis"/>
    <property type="evidence" value="ECO:0007669"/>
    <property type="project" value="UniProtKB-KW"/>
</dbReference>
<feature type="domain" description="NlpC/P60" evidence="6">
    <location>
        <begin position="32"/>
        <end position="157"/>
    </location>
</feature>
<dbReference type="PROSITE" id="PS51935">
    <property type="entry name" value="NLPC_P60"/>
    <property type="match status" value="1"/>
</dbReference>
<dbReference type="InterPro" id="IPR051202">
    <property type="entry name" value="Peptidase_C40"/>
</dbReference>
<dbReference type="MEROPS" id="C40.006"/>
<evidence type="ECO:0000256" key="2">
    <source>
        <dbReference type="ARBA" id="ARBA00022670"/>
    </source>
</evidence>
<evidence type="ECO:0000313" key="7">
    <source>
        <dbReference type="EMBL" id="AAZ96945.1"/>
    </source>
</evidence>
<feature type="signal peptide" evidence="5">
    <location>
        <begin position="1"/>
        <end position="31"/>
    </location>
</feature>
<sequence>MTVSVSTIEQIVSMNRALLPLLALLALPVAAADVPADVPIYALSLIGHPYRLGGTSPETGLDCSGFVAHVYGQVTGVVLPRDSRSISTQTIPLAPDELLPGDLVFFNTLERAFSHVGIYLGDGRFVHAASSRSGAVMVSRIGDPYWRERYDGARRVVVPDAGQPAADDPR</sequence>
<dbReference type="STRING" id="292415.Tbd_0992"/>
<feature type="chain" id="PRO_5004228958" description="NlpC/P60 domain-containing protein" evidence="5">
    <location>
        <begin position="32"/>
        <end position="170"/>
    </location>
</feature>
<evidence type="ECO:0000313" key="8">
    <source>
        <dbReference type="Proteomes" id="UP000008291"/>
    </source>
</evidence>
<dbReference type="eggNOG" id="COG0791">
    <property type="taxonomic scope" value="Bacteria"/>
</dbReference>
<dbReference type="Gene3D" id="3.90.1720.10">
    <property type="entry name" value="endopeptidase domain like (from Nostoc punctiforme)"/>
    <property type="match status" value="1"/>
</dbReference>
<gene>
    <name evidence="7" type="ordered locus">Tbd_0992</name>
</gene>
<evidence type="ECO:0000259" key="6">
    <source>
        <dbReference type="PROSITE" id="PS51935"/>
    </source>
</evidence>
<dbReference type="PANTHER" id="PTHR47053">
    <property type="entry name" value="MUREIN DD-ENDOPEPTIDASE MEPH-RELATED"/>
    <property type="match status" value="1"/>
</dbReference>
<reference evidence="7 8" key="1">
    <citation type="journal article" date="2006" name="J. Bacteriol.">
        <title>The genome sequence of the obligately chemolithoautotrophic, facultatively anaerobic bacterium Thiobacillus denitrificans.</title>
        <authorList>
            <person name="Beller H.R."/>
            <person name="Chain P.S."/>
            <person name="Letain T.E."/>
            <person name="Chakicherla A."/>
            <person name="Larimer F.W."/>
            <person name="Richardson P.M."/>
            <person name="Coleman M.A."/>
            <person name="Wood A.P."/>
            <person name="Kelly D.P."/>
        </authorList>
    </citation>
    <scope>NUCLEOTIDE SEQUENCE [LARGE SCALE GENOMIC DNA]</scope>
    <source>
        <strain evidence="7 8">ATCC 25259</strain>
    </source>
</reference>
<dbReference type="Pfam" id="PF00877">
    <property type="entry name" value="NLPC_P60"/>
    <property type="match status" value="1"/>
</dbReference>
<evidence type="ECO:0000256" key="1">
    <source>
        <dbReference type="ARBA" id="ARBA00007074"/>
    </source>
</evidence>
<protein>
    <recommendedName>
        <fullName evidence="6">NlpC/P60 domain-containing protein</fullName>
    </recommendedName>
</protein>
<name>Q3SK49_THIDA</name>
<keyword evidence="5" id="KW-0732">Signal</keyword>
<keyword evidence="2" id="KW-0645">Protease</keyword>
<keyword evidence="3" id="KW-0378">Hydrolase</keyword>
<evidence type="ECO:0000256" key="4">
    <source>
        <dbReference type="ARBA" id="ARBA00022807"/>
    </source>
</evidence>
<keyword evidence="8" id="KW-1185">Reference proteome</keyword>
<proteinExistence type="inferred from homology"/>
<dbReference type="PANTHER" id="PTHR47053:SF1">
    <property type="entry name" value="MUREIN DD-ENDOPEPTIDASE MEPH-RELATED"/>
    <property type="match status" value="1"/>
</dbReference>
<dbReference type="InterPro" id="IPR038765">
    <property type="entry name" value="Papain-like_cys_pep_sf"/>
</dbReference>
<keyword evidence="4" id="KW-0788">Thiol protease</keyword>
<organism evidence="7 8">
    <name type="scientific">Thiobacillus denitrificans (strain ATCC 25259 / T1)</name>
    <dbReference type="NCBI Taxonomy" id="292415"/>
    <lineage>
        <taxon>Bacteria</taxon>
        <taxon>Pseudomonadati</taxon>
        <taxon>Pseudomonadota</taxon>
        <taxon>Betaproteobacteria</taxon>
        <taxon>Nitrosomonadales</taxon>
        <taxon>Thiobacillaceae</taxon>
        <taxon>Thiobacillus</taxon>
    </lineage>
</organism>
<accession>Q3SK49</accession>
<dbReference type="InterPro" id="IPR000064">
    <property type="entry name" value="NLP_P60_dom"/>
</dbReference>
<dbReference type="GO" id="GO:0008234">
    <property type="term" value="F:cysteine-type peptidase activity"/>
    <property type="evidence" value="ECO:0007669"/>
    <property type="project" value="UniProtKB-KW"/>
</dbReference>